<feature type="domain" description="EF-hand" evidence="19">
    <location>
        <begin position="1554"/>
        <end position="1589"/>
    </location>
</feature>
<dbReference type="Gene3D" id="1.10.238.10">
    <property type="entry name" value="EF-hand"/>
    <property type="match status" value="2"/>
</dbReference>
<evidence type="ECO:0000256" key="1">
    <source>
        <dbReference type="ARBA" id="ARBA00004125"/>
    </source>
</evidence>
<comment type="function">
    <text evidence="15">Component of the PAN1 actin cytoskeleton-regulatory complex required for the internalization of endosomes during actin-coupled endocytosis. The complex links the site of endocytosis to the cell membrane-associated actin cytoskeleton. Mediates uptake of external molecules and vacuolar degradation of plasma membrane proteins. Plays a role in the proper organization of the cell membrane-associated actin cytoskeleton and promotes its destabilization.</text>
</comment>
<evidence type="ECO:0000256" key="16">
    <source>
        <dbReference type="SAM" id="Coils"/>
    </source>
</evidence>
<feature type="compositionally biased region" description="Acidic residues" evidence="17">
    <location>
        <begin position="2140"/>
        <end position="2153"/>
    </location>
</feature>
<evidence type="ECO:0000256" key="5">
    <source>
        <dbReference type="ARBA" id="ARBA00011159"/>
    </source>
</evidence>
<dbReference type="PANTHER" id="PTHR11216">
    <property type="entry name" value="EH DOMAIN"/>
    <property type="match status" value="1"/>
</dbReference>
<keyword evidence="14" id="KW-0206">Cytoskeleton</keyword>
<evidence type="ECO:0000256" key="3">
    <source>
        <dbReference type="ARBA" id="ARBA00004413"/>
    </source>
</evidence>
<feature type="region of interest" description="Disordered" evidence="17">
    <location>
        <begin position="1389"/>
        <end position="1412"/>
    </location>
</feature>
<evidence type="ECO:0000256" key="11">
    <source>
        <dbReference type="ARBA" id="ARBA00023054"/>
    </source>
</evidence>
<dbReference type="InterPro" id="IPR032675">
    <property type="entry name" value="LRR_dom_sf"/>
</dbReference>
<dbReference type="GO" id="GO:0005509">
    <property type="term" value="F:calcium ion binding"/>
    <property type="evidence" value="ECO:0007669"/>
    <property type="project" value="InterPro"/>
</dbReference>
<feature type="region of interest" description="Disordered" evidence="17">
    <location>
        <begin position="1180"/>
        <end position="1288"/>
    </location>
</feature>
<feature type="domain" description="EH" evidence="18">
    <location>
        <begin position="1521"/>
        <end position="1610"/>
    </location>
</feature>
<evidence type="ECO:0008006" key="22">
    <source>
        <dbReference type="Google" id="ProtNLM"/>
    </source>
</evidence>
<sequence length="2487" mass="271903">MNLDRRKWRSSSGLFLGQQPVGPQMDPNKKMKSDLPVVKTQRVFSRALRSLSSSSMDSMAATSIRSSSSTRRLQKTPSNASSMIERFHRRVSRDSSANGSVSESPGNPAADGSQPYSTMALLQYGPLKPDVSLLKARSEYLVLSDQCLVKFSSGEAARNAFPQLDKARAQARDASPYRHAPGRSSSSGEARLDIPLHAIVAAFVEDTPGYRSGIEIWWFSPWPRLAYCRAHLHFALSRERDDWLASIHRAYRARLRKGPATYLIPDNLKARIEHIVRAGEGLIDETPQVSIFPVARRVFGSHQKQSSADEAHDNADSSSFYFVIGPCMCHFVEALKADHSTLPGDLRIKATSHGTVTLTRFKASVASHEQRFVVCFRSPFGPESRLDLASVQYRRVIEALTKADRILKPMWPQHFQQVIFDIRGLPPPLQLTSGNDLGGLKRSLQAYCAAYQVRVPEWKIEWNTAPQPAFRLLPPTGEKYSSLQLLAVFRALRYNSFFKAISFCGVDLSPLAGKVDHSQYGDAVAYRSLNGLSITEDQHEVLLQAPILEREMHALTFASESIRSIDVTDVLGGWGQSRSSVTSELVRPMLILWRQQLCVCHSISLSGNPLASQDVDELTNLLDQGPIHFKKLHLARCALGDTGLLKLWKSLASQAYSLEFLDTSDNQGSVRFETIQSTLRRMRRIKRLVISGNTRIASDGALLDETTMSLWALEELDLSGIPLNDKTVNVLASYLGSGQSQDLRAMRLNNCGLTGRQISRLFRGMGQARRLTLHLGGNRLDEGIDDLCGAIACGYGPWSLFLQMVEFAQEMNYIKLMRALTVNKTVECLSLAGTAMTDAASSTACQAVSDFFSKNNTVRFLDISGYDCKLDEGRLGKEFSRALSGIRRNTRIEHLRVRSQMLNVNIGDLAEAISANKAMQTLDCEGNDFNLSNFRHLSKKLLDNLTIRHFSAFSDQELSRTMRKSVLSADTDAPTRRQSVMSKFLSDKSQVCKEKLAAQQLQDQWDCVKSDLEGILARNQGLFEVKEQARSGFSRGAGRRDSDAESDFVSAFGGLAQKDFDARRAHGYQGSTSPTRQAMSEAAVVERPRDDAERPASMASCEVAVSPSTDGASTPDAPSPPELESPADGGFGFEDGRNAVTVLDEARDAILLRTLFETHPRTGAVVLSCKHAAMYSNSSAFLGGNSQRPGGPQQHQQQQQQQQQQYGGTPFNQQQQQQPFAPQPTGFGQQPQYTGYPMQSQPTGMQNSQQYGGFSGQGQQPPPMPPIPSQYQQQQQQPQFQLSQPTGMISSQNNSLSFITAQDQDKFETLFKSAVGDSSATMTGEKARDLLTLADTTRAGELYFPEFALAMYLCNLKLSGKSLPPALPEVIKNEVASVVDMVGFSVVDDQSKSSNNNSSSTAAQQPQQPPDSQLLHLSQQVTLGCSIRSLPATVPKVPWGPMPTGMGQSMGGGMGMAPSLNAQPTGRPGQWGLVNAPASGLPNIDVLQARMMPQPGREAGSYTTQGLQGNAVIPWAITKEEKTRYDSLFRAWDGLGKGHIFGDQAIEIFGQSGLEKPDLEKVWTLSDNGNKGRLDLDEFAVAMHLIYRKLNGYPLPNALPPELVPPSTRNFNQSIGTIKSMLHQESDMRKTTGASLLPQKTGVSYMKNRSFRGDTGRSASGRKDATVFRNDDEEFGYRSSARRRMGNSAVRSESPSSVASGDDMTIEQLRKKIKEKQVLLDAMDFDDEKNAEEDDVLDRRDRRQAEELYRRIRRLQGDIDAHPNAPAAGGGDSDAERRTLMRQLQNLTDKVPELASQVRKTEKAIMEARLELFRIKDAKAHPGSGAPIVGTGPGGSVTESDRLKARAKAMMQQRTAALTGKKMDAAPEDLDGPKRLEEETIKAKSEKESNESMVRDVEESVGDFARGIGDSLKEGPRDNNSSEHEKRRWEEGLGVEDEVRDFIFDLERESRNARLRAREKRPSQPPPSTQDSRPPERAASPQASSSPSPAPQNTAGGGGSYASYKTAEERAAFIKQQAEQRMAERLAALGIKAPSSKVGESASQRAEREKSERAAKLKQAEEEDARREAERQARIAEEQGVPPPTAAAAEPAKTGPKRPPPPPSRKATKADNSEGTQAARAAEEQRLAREHEEQQRETQEMEETAKEEEDEFEKEQKETEARLKALEEQVRQGKLKKEEEKKKKKAALAEAKEKEEKMAARRAEIEAAKQREVELQRQLEAMDGDGSSDEGETQEQETREVPEAKPNSPPRTVVTSPPAETTESKNPYFKMMSQPSETATSSAVAPAPDGPPQPDPSTNPFHRMTQGNKAAPRSGPVTRKRADSEDWGSDKDDDEDSEDDERPGGGNAAQLASILFGTMAPPRPLSAAGRESRADSPAPAGEEAPAAEPDSSPPVPTSSAPPPPPPPPPPPGPSAGAAPPLPPPPPPPPPAPAPAPPAPPGAGEGPSAPPSGGRPAGFLGEIQMGKSLKKTSTKDKSGAAVAGRVLD</sequence>
<feature type="compositionally biased region" description="Low complexity" evidence="17">
    <location>
        <begin position="55"/>
        <end position="71"/>
    </location>
</feature>
<feature type="compositionally biased region" description="Low complexity" evidence="17">
    <location>
        <begin position="1392"/>
        <end position="1412"/>
    </location>
</feature>
<feature type="compositionally biased region" description="Polar residues" evidence="17">
    <location>
        <begin position="2273"/>
        <end position="2283"/>
    </location>
</feature>
<evidence type="ECO:0000259" key="19">
    <source>
        <dbReference type="PROSITE" id="PS50222"/>
    </source>
</evidence>
<dbReference type="InterPro" id="IPR011992">
    <property type="entry name" value="EF-hand-dom_pair"/>
</dbReference>
<feature type="region of interest" description="Disordered" evidence="17">
    <location>
        <begin position="1"/>
        <end position="39"/>
    </location>
</feature>
<feature type="region of interest" description="Disordered" evidence="17">
    <location>
        <begin position="1645"/>
        <end position="1667"/>
    </location>
</feature>
<accession>A0A367L137</accession>
<dbReference type="Pfam" id="PF25353">
    <property type="entry name" value="PH_2nd_LRR"/>
    <property type="match status" value="1"/>
</dbReference>
<feature type="coiled-coil region" evidence="16">
    <location>
        <begin position="1777"/>
        <end position="1804"/>
    </location>
</feature>
<dbReference type="Pfam" id="PF12763">
    <property type="entry name" value="EH"/>
    <property type="match status" value="1"/>
</dbReference>
<reference evidence="20 21" key="1">
    <citation type="journal article" date="2015" name="BMC Genomics">
        <title>Insights from the genome of Ophiocordyceps polyrhachis-furcata to pathogenicity and host specificity in insect fungi.</title>
        <authorList>
            <person name="Wichadakul D."/>
            <person name="Kobmoo N."/>
            <person name="Ingsriswang S."/>
            <person name="Tangphatsornruang S."/>
            <person name="Chantasingh D."/>
            <person name="Luangsa-ard J.J."/>
            <person name="Eurwilaichitr L."/>
        </authorList>
    </citation>
    <scope>NUCLEOTIDE SEQUENCE [LARGE SCALE GENOMIC DNA]</scope>
    <source>
        <strain evidence="20 21">BCC 54312</strain>
    </source>
</reference>
<feature type="compositionally biased region" description="Polar residues" evidence="17">
    <location>
        <begin position="94"/>
        <end position="105"/>
    </location>
</feature>
<feature type="region of interest" description="Disordered" evidence="17">
    <location>
        <begin position="1880"/>
        <end position="1934"/>
    </location>
</feature>
<evidence type="ECO:0000256" key="6">
    <source>
        <dbReference type="ARBA" id="ARBA00022475"/>
    </source>
</evidence>
<dbReference type="GO" id="GO:0016197">
    <property type="term" value="P:endosomal transport"/>
    <property type="evidence" value="ECO:0007669"/>
    <property type="project" value="TreeGrafter"/>
</dbReference>
<evidence type="ECO:0000256" key="7">
    <source>
        <dbReference type="ARBA" id="ARBA00022490"/>
    </source>
</evidence>
<dbReference type="Proteomes" id="UP000253664">
    <property type="component" value="Unassembled WGS sequence"/>
</dbReference>
<keyword evidence="6" id="KW-1003">Cell membrane</keyword>
<feature type="compositionally biased region" description="Basic and acidic residues" evidence="17">
    <location>
        <begin position="1911"/>
        <end position="1931"/>
    </location>
</feature>
<feature type="compositionally biased region" description="Low complexity" evidence="17">
    <location>
        <begin position="1187"/>
        <end position="1237"/>
    </location>
</feature>
<dbReference type="GO" id="GO:0010008">
    <property type="term" value="C:endosome membrane"/>
    <property type="evidence" value="ECO:0007669"/>
    <property type="project" value="UniProtKB-SubCell"/>
</dbReference>
<feature type="region of interest" description="Disordered" evidence="17">
    <location>
        <begin position="1679"/>
        <end position="1703"/>
    </location>
</feature>
<dbReference type="STRING" id="1330021.A0A367L137"/>
<feature type="compositionally biased region" description="Basic and acidic residues" evidence="17">
    <location>
        <begin position="2121"/>
        <end position="2139"/>
    </location>
</feature>
<feature type="region of interest" description="Disordered" evidence="17">
    <location>
        <begin position="1066"/>
        <end position="1134"/>
    </location>
</feature>
<dbReference type="SMART" id="SM00027">
    <property type="entry name" value="EH"/>
    <property type="match status" value="2"/>
</dbReference>
<evidence type="ECO:0000256" key="12">
    <source>
        <dbReference type="ARBA" id="ARBA00023136"/>
    </source>
</evidence>
<dbReference type="GO" id="GO:0003779">
    <property type="term" value="F:actin binding"/>
    <property type="evidence" value="ECO:0007669"/>
    <property type="project" value="UniProtKB-KW"/>
</dbReference>
<keyword evidence="12" id="KW-0472">Membrane</keyword>
<dbReference type="SUPFAM" id="SSF52047">
    <property type="entry name" value="RNI-like"/>
    <property type="match status" value="1"/>
</dbReference>
<evidence type="ECO:0000313" key="20">
    <source>
        <dbReference type="EMBL" id="RCI08150.1"/>
    </source>
</evidence>
<keyword evidence="8" id="KW-0254">Endocytosis</keyword>
<keyword evidence="21" id="KW-1185">Reference proteome</keyword>
<evidence type="ECO:0000256" key="14">
    <source>
        <dbReference type="ARBA" id="ARBA00023212"/>
    </source>
</evidence>
<feature type="compositionally biased region" description="Acidic residues" evidence="17">
    <location>
        <begin position="2331"/>
        <end position="2341"/>
    </location>
</feature>
<feature type="region of interest" description="Disordered" evidence="17">
    <location>
        <begin position="55"/>
        <end position="114"/>
    </location>
</feature>
<evidence type="ECO:0000313" key="21">
    <source>
        <dbReference type="Proteomes" id="UP000253664"/>
    </source>
</evidence>
<dbReference type="PROSITE" id="PS50031">
    <property type="entry name" value="EH"/>
    <property type="match status" value="1"/>
</dbReference>
<comment type="subcellular location">
    <subcellularLocation>
        <location evidence="3">Cell membrane</location>
        <topology evidence="3">Peripheral membrane protein</topology>
        <orientation evidence="3">Cytoplasmic side</orientation>
    </subcellularLocation>
    <subcellularLocation>
        <location evidence="2">Cytoplasm</location>
        <location evidence="2">Cytoskeleton</location>
        <location evidence="2">Actin patch</location>
    </subcellularLocation>
    <subcellularLocation>
        <location evidence="1">Endosome membrane</location>
        <topology evidence="1">Peripheral membrane protein</topology>
        <orientation evidence="1">Cytoplasmic side</orientation>
    </subcellularLocation>
</comment>
<feature type="compositionally biased region" description="Polar residues" evidence="17">
    <location>
        <begin position="2253"/>
        <end position="2265"/>
    </location>
</feature>
<dbReference type="SUPFAM" id="SSF47473">
    <property type="entry name" value="EF-hand"/>
    <property type="match status" value="2"/>
</dbReference>
<dbReference type="GO" id="GO:0006897">
    <property type="term" value="P:endocytosis"/>
    <property type="evidence" value="ECO:0007669"/>
    <property type="project" value="UniProtKB-KW"/>
</dbReference>
<feature type="compositionally biased region" description="Basic and acidic residues" evidence="17">
    <location>
        <begin position="2320"/>
        <end position="2330"/>
    </location>
</feature>
<feature type="compositionally biased region" description="Pro residues" evidence="17">
    <location>
        <begin position="2288"/>
        <end position="2297"/>
    </location>
</feature>
<proteinExistence type="inferred from homology"/>
<dbReference type="InterPro" id="IPR000261">
    <property type="entry name" value="EH_dom"/>
</dbReference>
<feature type="compositionally biased region" description="Basic and acidic residues" evidence="17">
    <location>
        <begin position="1084"/>
        <end position="1094"/>
    </location>
</feature>
<evidence type="ECO:0000256" key="15">
    <source>
        <dbReference type="ARBA" id="ARBA00025194"/>
    </source>
</evidence>
<feature type="compositionally biased region" description="Pro residues" evidence="17">
    <location>
        <begin position="2391"/>
        <end position="2440"/>
    </location>
</feature>
<evidence type="ECO:0000256" key="8">
    <source>
        <dbReference type="ARBA" id="ARBA00022583"/>
    </source>
</evidence>
<evidence type="ECO:0000256" key="4">
    <source>
        <dbReference type="ARBA" id="ARBA00009351"/>
    </source>
</evidence>
<dbReference type="InterPro" id="IPR057334">
    <property type="entry name" value="PH_2nd_LRR"/>
</dbReference>
<evidence type="ECO:0000256" key="17">
    <source>
        <dbReference type="SAM" id="MobiDB-lite"/>
    </source>
</evidence>
<dbReference type="CDD" id="cd00052">
    <property type="entry name" value="EH"/>
    <property type="match status" value="1"/>
</dbReference>
<keyword evidence="7" id="KW-0963">Cytoplasm</keyword>
<keyword evidence="11 16" id="KW-0175">Coiled coil</keyword>
<feature type="region of interest" description="Disordered" evidence="17">
    <location>
        <begin position="1953"/>
        <end position="2003"/>
    </location>
</feature>
<feature type="compositionally biased region" description="Basic and acidic residues" evidence="17">
    <location>
        <begin position="2154"/>
        <end position="2181"/>
    </location>
</feature>
<feature type="region of interest" description="Disordered" evidence="17">
    <location>
        <begin position="168"/>
        <end position="189"/>
    </location>
</feature>
<feature type="compositionally biased region" description="Acidic residues" evidence="17">
    <location>
        <begin position="2222"/>
        <end position="2235"/>
    </location>
</feature>
<feature type="compositionally biased region" description="Polar residues" evidence="17">
    <location>
        <begin position="1689"/>
        <end position="1699"/>
    </location>
</feature>
<dbReference type="GO" id="GO:0005886">
    <property type="term" value="C:plasma membrane"/>
    <property type="evidence" value="ECO:0007669"/>
    <property type="project" value="UniProtKB-SubCell"/>
</dbReference>
<comment type="similarity">
    <text evidence="4">Belongs to the PAN1 family.</text>
</comment>
<dbReference type="OrthoDB" id="120976at2759"/>
<evidence type="ECO:0000256" key="13">
    <source>
        <dbReference type="ARBA" id="ARBA00023203"/>
    </source>
</evidence>
<dbReference type="PANTHER" id="PTHR11216:SF173">
    <property type="entry name" value="ACTIN CYTOSKELETON-REGULATORY COMPLEX PROTEIN PAN1"/>
    <property type="match status" value="1"/>
</dbReference>
<protein>
    <recommendedName>
        <fullName evidence="22">Actin cytoskeleton-regulatory complex protein PAN1</fullName>
    </recommendedName>
</protein>
<comment type="subunit">
    <text evidence="5">Component of the PAN1 actin cytoskeleton-regulatory complex.</text>
</comment>
<feature type="compositionally biased region" description="Basic and acidic residues" evidence="17">
    <location>
        <begin position="2190"/>
        <end position="2217"/>
    </location>
</feature>
<evidence type="ECO:0000256" key="9">
    <source>
        <dbReference type="ARBA" id="ARBA00022737"/>
    </source>
</evidence>
<dbReference type="EMBL" id="LKCN02000021">
    <property type="protein sequence ID" value="RCI08150.1"/>
    <property type="molecule type" value="Genomic_DNA"/>
</dbReference>
<keyword evidence="9" id="KW-0677">Repeat</keyword>
<comment type="caution">
    <text evidence="20">The sequence shown here is derived from an EMBL/GenBank/DDBJ whole genome shotgun (WGS) entry which is preliminary data.</text>
</comment>
<feature type="compositionally biased region" description="Low complexity" evidence="17">
    <location>
        <begin position="1269"/>
        <end position="1285"/>
    </location>
</feature>
<name>A0A367L137_9HYPO</name>
<dbReference type="Gene3D" id="3.80.10.10">
    <property type="entry name" value="Ribonuclease Inhibitor"/>
    <property type="match status" value="1"/>
</dbReference>
<keyword evidence="10" id="KW-0967">Endosome</keyword>
<feature type="compositionally biased region" description="Low complexity" evidence="17">
    <location>
        <begin position="1977"/>
        <end position="1987"/>
    </location>
</feature>
<feature type="compositionally biased region" description="Basic and acidic residues" evidence="17">
    <location>
        <begin position="2045"/>
        <end position="2077"/>
    </location>
</feature>
<evidence type="ECO:0000259" key="18">
    <source>
        <dbReference type="PROSITE" id="PS50031"/>
    </source>
</evidence>
<organism evidence="20 21">
    <name type="scientific">Ophiocordyceps polyrhachis-furcata BCC 54312</name>
    <dbReference type="NCBI Taxonomy" id="1330021"/>
    <lineage>
        <taxon>Eukaryota</taxon>
        <taxon>Fungi</taxon>
        <taxon>Dikarya</taxon>
        <taxon>Ascomycota</taxon>
        <taxon>Pezizomycotina</taxon>
        <taxon>Sordariomycetes</taxon>
        <taxon>Hypocreomycetidae</taxon>
        <taxon>Hypocreales</taxon>
        <taxon>Ophiocordycipitaceae</taxon>
        <taxon>Ophiocordyceps</taxon>
    </lineage>
</organism>
<dbReference type="InterPro" id="IPR002048">
    <property type="entry name" value="EF_hand_dom"/>
</dbReference>
<feature type="compositionally biased region" description="Low complexity" evidence="17">
    <location>
        <begin position="2375"/>
        <end position="2390"/>
    </location>
</feature>
<feature type="compositionally biased region" description="Basic and acidic residues" evidence="17">
    <location>
        <begin position="1651"/>
        <end position="1667"/>
    </location>
</feature>
<dbReference type="GO" id="GO:0030479">
    <property type="term" value="C:actin cortical patch"/>
    <property type="evidence" value="ECO:0007669"/>
    <property type="project" value="UniProtKB-SubCell"/>
</dbReference>
<gene>
    <name evidence="20" type="ORF">L249_6221</name>
</gene>
<evidence type="ECO:0000256" key="10">
    <source>
        <dbReference type="ARBA" id="ARBA00022753"/>
    </source>
</evidence>
<feature type="compositionally biased region" description="Polar residues" evidence="17">
    <location>
        <begin position="1069"/>
        <end position="1078"/>
    </location>
</feature>
<evidence type="ECO:0000256" key="2">
    <source>
        <dbReference type="ARBA" id="ARBA00004134"/>
    </source>
</evidence>
<dbReference type="PROSITE" id="PS50222">
    <property type="entry name" value="EF_HAND_2"/>
    <property type="match status" value="1"/>
</dbReference>
<feature type="compositionally biased region" description="Basic and acidic residues" evidence="17">
    <location>
        <begin position="1880"/>
        <end position="1898"/>
    </location>
</feature>
<feature type="region of interest" description="Disordered" evidence="17">
    <location>
        <begin position="2029"/>
        <end position="2487"/>
    </location>
</feature>
<keyword evidence="13" id="KW-0009">Actin-binding</keyword>